<keyword evidence="1" id="KW-0732">Signal</keyword>
<name>A0A5E4PI00_9COXI</name>
<accession>A0A5E4PI00</accession>
<evidence type="ECO:0000256" key="1">
    <source>
        <dbReference type="SAM" id="SignalP"/>
    </source>
</evidence>
<protein>
    <submittedName>
        <fullName evidence="2">Uncharacterized protein</fullName>
    </submittedName>
</protein>
<evidence type="ECO:0000313" key="3">
    <source>
        <dbReference type="Proteomes" id="UP000324194"/>
    </source>
</evidence>
<reference evidence="2 3" key="1">
    <citation type="submission" date="2019-08" db="EMBL/GenBank/DDBJ databases">
        <authorList>
            <person name="Guy L."/>
        </authorList>
    </citation>
    <scope>NUCLEOTIDE SEQUENCE [LARGE SCALE GENOMIC DNA]</scope>
    <source>
        <strain evidence="2 3">SGT-108</strain>
    </source>
</reference>
<dbReference type="KEGG" id="asip:AQUSIP_12520"/>
<dbReference type="AlphaFoldDB" id="A0A5E4PI00"/>
<dbReference type="EMBL" id="LR699119">
    <property type="protein sequence ID" value="VVC75951.1"/>
    <property type="molecule type" value="Genomic_DNA"/>
</dbReference>
<dbReference type="RefSeq" id="WP_148339216.1">
    <property type="nucleotide sequence ID" value="NZ_LR699119.1"/>
</dbReference>
<dbReference type="Proteomes" id="UP000324194">
    <property type="component" value="Chromosome 1"/>
</dbReference>
<feature type="chain" id="PRO_5022736518" evidence="1">
    <location>
        <begin position="26"/>
        <end position="125"/>
    </location>
</feature>
<feature type="signal peptide" evidence="1">
    <location>
        <begin position="1"/>
        <end position="25"/>
    </location>
</feature>
<keyword evidence="3" id="KW-1185">Reference proteome</keyword>
<sequence length="125" mass="14365">MRTHKNLVKKFIFITLFAFSIAAHAANNFDALSCTGKSNDKQYTVIISFTDWKLTVSNDTFKIADIFPENERIVGVYTDSFINRDGILVNNSFFYSKKDESYYLAQYNIAKQKTISKIKLICHGE</sequence>
<evidence type="ECO:0000313" key="2">
    <source>
        <dbReference type="EMBL" id="VVC75951.1"/>
    </source>
</evidence>
<proteinExistence type="predicted"/>
<organism evidence="2 3">
    <name type="scientific">Aquicella siphonis</name>
    <dbReference type="NCBI Taxonomy" id="254247"/>
    <lineage>
        <taxon>Bacteria</taxon>
        <taxon>Pseudomonadati</taxon>
        <taxon>Pseudomonadota</taxon>
        <taxon>Gammaproteobacteria</taxon>
        <taxon>Legionellales</taxon>
        <taxon>Coxiellaceae</taxon>
        <taxon>Aquicella</taxon>
    </lineage>
</organism>
<gene>
    <name evidence="2" type="ORF">AQUSIP_12520</name>
</gene>